<dbReference type="RefSeq" id="WP_022488051.1">
    <property type="nucleotide sequence ID" value="NZ_JAYLVM010000110.1"/>
</dbReference>
<keyword evidence="1" id="KW-0175">Coiled coil</keyword>
<name>A0A6N7W1I4_ACIFE</name>
<evidence type="ECO:0000256" key="1">
    <source>
        <dbReference type="SAM" id="Coils"/>
    </source>
</evidence>
<dbReference type="EMBL" id="VULN01000006">
    <property type="protein sequence ID" value="MSS82056.1"/>
    <property type="molecule type" value="Genomic_DNA"/>
</dbReference>
<dbReference type="AlphaFoldDB" id="A0A6N7W1I4"/>
<gene>
    <name evidence="2" type="ORF">FX155_05540</name>
</gene>
<reference evidence="2 3" key="1">
    <citation type="submission" date="2019-08" db="EMBL/GenBank/DDBJ databases">
        <title>In-depth cultivation of the pig gut microbiome towards novel bacterial diversity and tailored functional studies.</title>
        <authorList>
            <person name="Wylensek D."/>
            <person name="Hitch T.C.A."/>
            <person name="Clavel T."/>
        </authorList>
    </citation>
    <scope>NUCLEOTIDE SEQUENCE [LARGE SCALE GENOMIC DNA]</scope>
    <source>
        <strain evidence="2 3">WCA-389-WT-5B</strain>
    </source>
</reference>
<protein>
    <recommendedName>
        <fullName evidence="4">DUF536 domain-containing protein</fullName>
    </recommendedName>
</protein>
<feature type="coiled-coil region" evidence="1">
    <location>
        <begin position="63"/>
        <end position="90"/>
    </location>
</feature>
<feature type="coiled-coil region" evidence="1">
    <location>
        <begin position="115"/>
        <end position="198"/>
    </location>
</feature>
<accession>A0A6N7W1I4</accession>
<evidence type="ECO:0000313" key="2">
    <source>
        <dbReference type="EMBL" id="MSS82056.1"/>
    </source>
</evidence>
<sequence length="207" mass="23848">MITIKDYAKQKGVSYEAIRKQIKRYEEELEGHLVKQNRFLMLDDEAVQFLDSKRSENPVIVYEQNKDEELEQLRHENKVLLIQMNTVQDQLGKVQQKLIAEMNATKLLTQEKVQYLEYKAQSEQKEVQLKDLARARDAAQAKADQQEAVLRLKEQQIGALTAAKETAAASLKAADEKIAAAEARAKAAEEEASRLKNRSFWDRLFNR</sequence>
<proteinExistence type="predicted"/>
<organism evidence="2 3">
    <name type="scientific">Acidaminococcus fermentans</name>
    <dbReference type="NCBI Taxonomy" id="905"/>
    <lineage>
        <taxon>Bacteria</taxon>
        <taxon>Bacillati</taxon>
        <taxon>Bacillota</taxon>
        <taxon>Negativicutes</taxon>
        <taxon>Acidaminococcales</taxon>
        <taxon>Acidaminococcaceae</taxon>
        <taxon>Acidaminococcus</taxon>
    </lineage>
</organism>
<comment type="caution">
    <text evidence="2">The sequence shown here is derived from an EMBL/GenBank/DDBJ whole genome shotgun (WGS) entry which is preliminary data.</text>
</comment>
<dbReference type="Proteomes" id="UP000441455">
    <property type="component" value="Unassembled WGS sequence"/>
</dbReference>
<dbReference type="OrthoDB" id="3034667at2"/>
<evidence type="ECO:0008006" key="4">
    <source>
        <dbReference type="Google" id="ProtNLM"/>
    </source>
</evidence>
<evidence type="ECO:0000313" key="3">
    <source>
        <dbReference type="Proteomes" id="UP000441455"/>
    </source>
</evidence>